<dbReference type="InterPro" id="IPR011527">
    <property type="entry name" value="ABC1_TM_dom"/>
</dbReference>
<dbReference type="AlphaFoldDB" id="A0A937FG17"/>
<dbReference type="EMBL" id="JAESWA010000019">
    <property type="protein sequence ID" value="MBL4931338.1"/>
    <property type="molecule type" value="Genomic_DNA"/>
</dbReference>
<dbReference type="PROSITE" id="PS50929">
    <property type="entry name" value="ABC_TM1F"/>
    <property type="match status" value="1"/>
</dbReference>
<feature type="compositionally biased region" description="Gly residues" evidence="9">
    <location>
        <begin position="14"/>
        <end position="23"/>
    </location>
</feature>
<keyword evidence="3" id="KW-1003">Cell membrane</keyword>
<dbReference type="PANTHER" id="PTHR43394:SF1">
    <property type="entry name" value="ATP-BINDING CASSETTE SUB-FAMILY B MEMBER 10, MITOCHONDRIAL"/>
    <property type="match status" value="1"/>
</dbReference>
<dbReference type="Proteomes" id="UP000623681">
    <property type="component" value="Unassembled WGS sequence"/>
</dbReference>
<dbReference type="InterPro" id="IPR039421">
    <property type="entry name" value="Type_1_exporter"/>
</dbReference>
<feature type="transmembrane region" description="Helical" evidence="10">
    <location>
        <begin position="288"/>
        <end position="317"/>
    </location>
</feature>
<dbReference type="GO" id="GO:0015421">
    <property type="term" value="F:ABC-type oligopeptide transporter activity"/>
    <property type="evidence" value="ECO:0007669"/>
    <property type="project" value="TreeGrafter"/>
</dbReference>
<keyword evidence="4 10" id="KW-0812">Transmembrane</keyword>
<organism evidence="13 14">
    <name type="scientific">Clostridium paridis</name>
    <dbReference type="NCBI Taxonomy" id="2803863"/>
    <lineage>
        <taxon>Bacteria</taxon>
        <taxon>Bacillati</taxon>
        <taxon>Bacillota</taxon>
        <taxon>Clostridia</taxon>
        <taxon>Eubacteriales</taxon>
        <taxon>Clostridiaceae</taxon>
        <taxon>Clostridium</taxon>
    </lineage>
</organism>
<evidence type="ECO:0000256" key="6">
    <source>
        <dbReference type="ARBA" id="ARBA00022840"/>
    </source>
</evidence>
<feature type="domain" description="ABC transporter" evidence="11">
    <location>
        <begin position="479"/>
        <end position="713"/>
    </location>
</feature>
<comment type="caution">
    <text evidence="13">The sequence shown here is derived from an EMBL/GenBank/DDBJ whole genome shotgun (WGS) entry which is preliminary data.</text>
</comment>
<dbReference type="InterPro" id="IPR003593">
    <property type="entry name" value="AAA+_ATPase"/>
</dbReference>
<evidence type="ECO:0000256" key="5">
    <source>
        <dbReference type="ARBA" id="ARBA00022741"/>
    </source>
</evidence>
<dbReference type="InterPro" id="IPR027417">
    <property type="entry name" value="P-loop_NTPase"/>
</dbReference>
<dbReference type="SMART" id="SM00382">
    <property type="entry name" value="AAA"/>
    <property type="match status" value="1"/>
</dbReference>
<dbReference type="Pfam" id="PF00005">
    <property type="entry name" value="ABC_tran"/>
    <property type="match status" value="1"/>
</dbReference>
<evidence type="ECO:0000259" key="12">
    <source>
        <dbReference type="PROSITE" id="PS50929"/>
    </source>
</evidence>
<proteinExistence type="predicted"/>
<keyword evidence="7 10" id="KW-1133">Transmembrane helix</keyword>
<dbReference type="Gene3D" id="1.20.1560.10">
    <property type="entry name" value="ABC transporter type 1, transmembrane domain"/>
    <property type="match status" value="1"/>
</dbReference>
<dbReference type="InterPro" id="IPR017871">
    <property type="entry name" value="ABC_transporter-like_CS"/>
</dbReference>
<evidence type="ECO:0000256" key="7">
    <source>
        <dbReference type="ARBA" id="ARBA00022989"/>
    </source>
</evidence>
<gene>
    <name evidence="13" type="ORF">JK634_05935</name>
</gene>
<feature type="region of interest" description="Disordered" evidence="9">
    <location>
        <begin position="1"/>
        <end position="23"/>
    </location>
</feature>
<dbReference type="Gene3D" id="3.40.50.300">
    <property type="entry name" value="P-loop containing nucleotide triphosphate hydrolases"/>
    <property type="match status" value="1"/>
</dbReference>
<evidence type="ECO:0000256" key="8">
    <source>
        <dbReference type="ARBA" id="ARBA00023136"/>
    </source>
</evidence>
<dbReference type="CDD" id="cd18547">
    <property type="entry name" value="ABC_6TM_Tm288_like"/>
    <property type="match status" value="1"/>
</dbReference>
<dbReference type="PROSITE" id="PS00211">
    <property type="entry name" value="ABC_TRANSPORTER_1"/>
    <property type="match status" value="1"/>
</dbReference>
<evidence type="ECO:0000259" key="11">
    <source>
        <dbReference type="PROSITE" id="PS50893"/>
    </source>
</evidence>
<dbReference type="SUPFAM" id="SSF52540">
    <property type="entry name" value="P-loop containing nucleoside triphosphate hydrolases"/>
    <property type="match status" value="1"/>
</dbReference>
<keyword evidence="14" id="KW-1185">Reference proteome</keyword>
<dbReference type="FunFam" id="1.20.1560.10:FF:000011">
    <property type="entry name" value="Multidrug ABC transporter ATP-binding protein"/>
    <property type="match status" value="1"/>
</dbReference>
<feature type="domain" description="ABC transmembrane type-1" evidence="12">
    <location>
        <begin position="52"/>
        <end position="445"/>
    </location>
</feature>
<dbReference type="SUPFAM" id="SSF90123">
    <property type="entry name" value="ABC transporter transmembrane region"/>
    <property type="match status" value="1"/>
</dbReference>
<dbReference type="FunFam" id="3.40.50.300:FF:000287">
    <property type="entry name" value="Multidrug ABC transporter ATP-binding protein"/>
    <property type="match status" value="1"/>
</dbReference>
<sequence length="725" mass="80385">MSEMKNNAPKRRGPMGGGPMGGVVMGGEKAKDFKGTGKRLVGYLKPQMVRLITVFIVAIISTVFTIVSPKIMGKATTKLFDGLISKYEYTAVTDAVEKSTEQIKTQTEQQKAKIQEQIKAHPEQAKQIQAQAQAEMQKALAAQQTPDMQEKQKKVQDILSKYISNDDLKKANTAIQSGDVDTVKTIFSDNKPAIDFEYIRNILTLLIGFYLISALFMFIQGWVMSGVAQNTVYAMRKDLNDKLEKLPLKYFDGRTKGEVLSRFTNDLDTVGTTLQQSLTQLITSVVSIVGIIVMMLTISPIMTLIAVAVLPISIFVIRPILGKSQKYFAAQQKHLGELNGHIEEMYTGHNIVKAFGREKASLEKFNNVNEELYKVGWKAQFISGLIMPLMGFVNNLGYVVVCVTGGYLATKKAIEVGDIQAFIQYMRQFSQPINQTANIANIIQSTVAAAERVFEMLDEAEEVPDPVDAKVLDNPTGAVKFENVDFSYKEDTKLIENMNIDVKPGQTIAIVGPTGAGKTTLVNLLMRFYEVNGGKITLDGVDIRELTRENLRNIFGMVLQDTWSFNGSIKENIAYGRKGATDEEIIRAAKAAHADHFIRTLDHGYDTELNEEASNISQGQKQLLTIARAILADPAILILDEATSSVDTRTEVYIQKAMNNLMKGRTSFVIAHRLSTIKDADLILVMNQGTVIEQGSHKELLEQNGFYADLYNSQFTNGVFDEEAV</sequence>
<dbReference type="GO" id="GO:0005524">
    <property type="term" value="F:ATP binding"/>
    <property type="evidence" value="ECO:0007669"/>
    <property type="project" value="UniProtKB-KW"/>
</dbReference>
<keyword evidence="2" id="KW-0813">Transport</keyword>
<dbReference type="Pfam" id="PF00664">
    <property type="entry name" value="ABC_membrane"/>
    <property type="match status" value="1"/>
</dbReference>
<feature type="transmembrane region" description="Helical" evidence="10">
    <location>
        <begin position="202"/>
        <end position="223"/>
    </location>
</feature>
<evidence type="ECO:0000256" key="1">
    <source>
        <dbReference type="ARBA" id="ARBA00004651"/>
    </source>
</evidence>
<keyword evidence="5" id="KW-0547">Nucleotide-binding</keyword>
<feature type="transmembrane region" description="Helical" evidence="10">
    <location>
        <begin position="48"/>
        <end position="68"/>
    </location>
</feature>
<dbReference type="RefSeq" id="WP_202766720.1">
    <property type="nucleotide sequence ID" value="NZ_JAESWA010000019.1"/>
</dbReference>
<accession>A0A937FG17</accession>
<evidence type="ECO:0000256" key="4">
    <source>
        <dbReference type="ARBA" id="ARBA00022692"/>
    </source>
</evidence>
<evidence type="ECO:0000256" key="3">
    <source>
        <dbReference type="ARBA" id="ARBA00022475"/>
    </source>
</evidence>
<dbReference type="PROSITE" id="PS50893">
    <property type="entry name" value="ABC_TRANSPORTER_2"/>
    <property type="match status" value="1"/>
</dbReference>
<evidence type="ECO:0000256" key="10">
    <source>
        <dbReference type="SAM" id="Phobius"/>
    </source>
</evidence>
<evidence type="ECO:0000313" key="13">
    <source>
        <dbReference type="EMBL" id="MBL4931338.1"/>
    </source>
</evidence>
<comment type="subcellular location">
    <subcellularLocation>
        <location evidence="1">Cell membrane</location>
        <topology evidence="1">Multi-pass membrane protein</topology>
    </subcellularLocation>
</comment>
<dbReference type="CDD" id="cd03254">
    <property type="entry name" value="ABCC_Glucan_exporter_like"/>
    <property type="match status" value="1"/>
</dbReference>
<name>A0A937FG17_9CLOT</name>
<dbReference type="InterPro" id="IPR036640">
    <property type="entry name" value="ABC1_TM_sf"/>
</dbReference>
<dbReference type="PANTHER" id="PTHR43394">
    <property type="entry name" value="ATP-DEPENDENT PERMEASE MDL1, MITOCHONDRIAL"/>
    <property type="match status" value="1"/>
</dbReference>
<protein>
    <submittedName>
        <fullName evidence="13">ABC transporter ATP-binding protein</fullName>
    </submittedName>
</protein>
<evidence type="ECO:0000313" key="14">
    <source>
        <dbReference type="Proteomes" id="UP000623681"/>
    </source>
</evidence>
<dbReference type="InterPro" id="IPR003439">
    <property type="entry name" value="ABC_transporter-like_ATP-bd"/>
</dbReference>
<keyword evidence="8 10" id="KW-0472">Membrane</keyword>
<reference evidence="13" key="1">
    <citation type="submission" date="2021-01" db="EMBL/GenBank/DDBJ databases">
        <title>Genome public.</title>
        <authorList>
            <person name="Liu C."/>
            <person name="Sun Q."/>
        </authorList>
    </citation>
    <scope>NUCLEOTIDE SEQUENCE</scope>
    <source>
        <strain evidence="13">YIM B02565</strain>
    </source>
</reference>
<evidence type="ECO:0000256" key="2">
    <source>
        <dbReference type="ARBA" id="ARBA00022448"/>
    </source>
</evidence>
<keyword evidence="6 13" id="KW-0067">ATP-binding</keyword>
<dbReference type="GO" id="GO:0005886">
    <property type="term" value="C:plasma membrane"/>
    <property type="evidence" value="ECO:0007669"/>
    <property type="project" value="UniProtKB-SubCell"/>
</dbReference>
<evidence type="ECO:0000256" key="9">
    <source>
        <dbReference type="SAM" id="MobiDB-lite"/>
    </source>
</evidence>
<dbReference type="GO" id="GO:0016887">
    <property type="term" value="F:ATP hydrolysis activity"/>
    <property type="evidence" value="ECO:0007669"/>
    <property type="project" value="InterPro"/>
</dbReference>